<evidence type="ECO:0000313" key="3">
    <source>
        <dbReference type="Proteomes" id="UP000237846"/>
    </source>
</evidence>
<dbReference type="Gene3D" id="3.90.1200.10">
    <property type="match status" value="1"/>
</dbReference>
<dbReference type="AlphaFoldDB" id="A0A2T0PV41"/>
<keyword evidence="3" id="KW-1185">Reference proteome</keyword>
<organism evidence="2 3">
    <name type="scientific">Allonocardiopsis opalescens</name>
    <dbReference type="NCBI Taxonomy" id="1144618"/>
    <lineage>
        <taxon>Bacteria</taxon>
        <taxon>Bacillati</taxon>
        <taxon>Actinomycetota</taxon>
        <taxon>Actinomycetes</taxon>
        <taxon>Streptosporangiales</taxon>
        <taxon>Allonocardiopsis</taxon>
    </lineage>
</organism>
<protein>
    <submittedName>
        <fullName evidence="2">Phosphotransferase family enzyme</fullName>
    </submittedName>
</protein>
<feature type="domain" description="Aminoglycoside phosphotransferase" evidence="1">
    <location>
        <begin position="53"/>
        <end position="129"/>
    </location>
</feature>
<dbReference type="InterPro" id="IPR002575">
    <property type="entry name" value="Aminoglycoside_PTrfase"/>
</dbReference>
<comment type="caution">
    <text evidence="2">The sequence shown here is derived from an EMBL/GenBank/DDBJ whole genome shotgun (WGS) entry which is preliminary data.</text>
</comment>
<reference evidence="2 3" key="1">
    <citation type="submission" date="2018-03" db="EMBL/GenBank/DDBJ databases">
        <title>Genomic Encyclopedia of Archaeal and Bacterial Type Strains, Phase II (KMG-II): from individual species to whole genera.</title>
        <authorList>
            <person name="Goeker M."/>
        </authorList>
    </citation>
    <scope>NUCLEOTIDE SEQUENCE [LARGE SCALE GENOMIC DNA]</scope>
    <source>
        <strain evidence="2 3">DSM 45601</strain>
    </source>
</reference>
<gene>
    <name evidence="2" type="ORF">CLV72_10912</name>
</gene>
<proteinExistence type="predicted"/>
<dbReference type="GO" id="GO:0016740">
    <property type="term" value="F:transferase activity"/>
    <property type="evidence" value="ECO:0007669"/>
    <property type="project" value="UniProtKB-KW"/>
</dbReference>
<dbReference type="Pfam" id="PF01636">
    <property type="entry name" value="APH"/>
    <property type="match status" value="1"/>
</dbReference>
<name>A0A2T0PV41_9ACTN</name>
<dbReference type="SUPFAM" id="SSF56112">
    <property type="entry name" value="Protein kinase-like (PK-like)"/>
    <property type="match status" value="1"/>
</dbReference>
<evidence type="ECO:0000259" key="1">
    <source>
        <dbReference type="Pfam" id="PF01636"/>
    </source>
</evidence>
<dbReference type="EMBL" id="PVZC01000009">
    <property type="protein sequence ID" value="PRX95405.1"/>
    <property type="molecule type" value="Genomic_DNA"/>
</dbReference>
<dbReference type="Proteomes" id="UP000237846">
    <property type="component" value="Unassembled WGS sequence"/>
</dbReference>
<dbReference type="InterPro" id="IPR011009">
    <property type="entry name" value="Kinase-like_dom_sf"/>
</dbReference>
<keyword evidence="2" id="KW-0808">Transferase</keyword>
<sequence>MHLLTPGWVDDRIRVIDRLGLIDRVVGGQVDPAGADEWRAMTRAFTVRHGAALSPPARQPSGPLHHDLHRRDLLVDDGDVTAVLDFDEPKPSADPAWFCHYPAVERPDRRLPVDLAEAAVAGYRKVRALSRSELDLLPVAWPGSWPRPASSRGRHPRWASPTSTSAAAGWCTAAAAAC</sequence>
<evidence type="ECO:0000313" key="2">
    <source>
        <dbReference type="EMBL" id="PRX95405.1"/>
    </source>
</evidence>
<accession>A0A2T0PV41</accession>